<evidence type="ECO:0000313" key="1">
    <source>
        <dbReference type="EMBL" id="SHL37505.1"/>
    </source>
</evidence>
<accession>A0A1M7A4F2</accession>
<protein>
    <submittedName>
        <fullName evidence="1">Uncharacterized protein</fullName>
    </submittedName>
</protein>
<gene>
    <name evidence="1" type="ORF">SAMN05443637_1262</name>
</gene>
<organism evidence="1 2">
    <name type="scientific">Pseudonocardia thermophila</name>
    <dbReference type="NCBI Taxonomy" id="1848"/>
    <lineage>
        <taxon>Bacteria</taxon>
        <taxon>Bacillati</taxon>
        <taxon>Actinomycetota</taxon>
        <taxon>Actinomycetes</taxon>
        <taxon>Pseudonocardiales</taxon>
        <taxon>Pseudonocardiaceae</taxon>
        <taxon>Pseudonocardia</taxon>
    </lineage>
</organism>
<reference evidence="1 2" key="1">
    <citation type="submission" date="2016-11" db="EMBL/GenBank/DDBJ databases">
        <authorList>
            <person name="Jaros S."/>
            <person name="Januszkiewicz K."/>
            <person name="Wedrychowicz H."/>
        </authorList>
    </citation>
    <scope>NUCLEOTIDE SEQUENCE [LARGE SCALE GENOMIC DNA]</scope>
    <source>
        <strain evidence="1 2">DSM 43832</strain>
    </source>
</reference>
<proteinExistence type="predicted"/>
<dbReference type="EMBL" id="FRAP01000026">
    <property type="protein sequence ID" value="SHL37505.1"/>
    <property type="molecule type" value="Genomic_DNA"/>
</dbReference>
<dbReference type="AlphaFoldDB" id="A0A1M7A4F2"/>
<keyword evidence="2" id="KW-1185">Reference proteome</keyword>
<sequence length="86" mass="8999">MLLPAGALVVVTPSAAARTPAQLRARAVHRHSWPNRSGSDDVGWLLAVADVAVVAHDRAVFTIDLPQAGAEELAAELSASGLWPPR</sequence>
<evidence type="ECO:0000313" key="2">
    <source>
        <dbReference type="Proteomes" id="UP000184363"/>
    </source>
</evidence>
<name>A0A1M7A4F2_PSETH</name>
<dbReference type="Proteomes" id="UP000184363">
    <property type="component" value="Unassembled WGS sequence"/>
</dbReference>